<feature type="domain" description="RNA polymerase sigma-70 region 2" evidence="6">
    <location>
        <begin position="33"/>
        <end position="100"/>
    </location>
</feature>
<evidence type="ECO:0000259" key="6">
    <source>
        <dbReference type="Pfam" id="PF04542"/>
    </source>
</evidence>
<reference evidence="7 8" key="1">
    <citation type="submission" date="2020-08" db="EMBL/GenBank/DDBJ databases">
        <title>Sequencing the genomes of 1000 actinobacteria strains.</title>
        <authorList>
            <person name="Klenk H.-P."/>
        </authorList>
    </citation>
    <scope>NUCLEOTIDE SEQUENCE [LARGE SCALE GENOMIC DNA]</scope>
    <source>
        <strain evidence="7 8">DSM 45790</strain>
    </source>
</reference>
<sequence>MDGSGTRTPGSPNPRELLAAACREGDQRAWRELIKLYTPVVWSVARSFRLRAADCEDVCQLAWLRVVENIDRLREPAKFASWLVTITRREAIKHIERNRRHVPVGDYAPFDDRPDDTVSVEDAVIDRWQDPRTLEAFRGLEKHHQALLAMLMHEPAMSYDEISAALGIPRGSIGPTRNRILRRLRESVRPEPALVG</sequence>
<evidence type="ECO:0000256" key="3">
    <source>
        <dbReference type="ARBA" id="ARBA00023082"/>
    </source>
</evidence>
<dbReference type="Proteomes" id="UP000588112">
    <property type="component" value="Unassembled WGS sequence"/>
</dbReference>
<dbReference type="EMBL" id="JACHBR010000001">
    <property type="protein sequence ID" value="MBB5625616.1"/>
    <property type="molecule type" value="Genomic_DNA"/>
</dbReference>
<dbReference type="GO" id="GO:0016987">
    <property type="term" value="F:sigma factor activity"/>
    <property type="evidence" value="ECO:0007669"/>
    <property type="project" value="UniProtKB-KW"/>
</dbReference>
<dbReference type="AlphaFoldDB" id="A0A7W8Z1C9"/>
<proteinExistence type="inferred from homology"/>
<dbReference type="PANTHER" id="PTHR43133">
    <property type="entry name" value="RNA POLYMERASE ECF-TYPE SIGMA FACTO"/>
    <property type="match status" value="1"/>
</dbReference>
<dbReference type="PANTHER" id="PTHR43133:SF8">
    <property type="entry name" value="RNA POLYMERASE SIGMA FACTOR HI_1459-RELATED"/>
    <property type="match status" value="1"/>
</dbReference>
<accession>A0A7W8Z1C9</accession>
<keyword evidence="3" id="KW-0731">Sigma factor</keyword>
<evidence type="ECO:0000313" key="8">
    <source>
        <dbReference type="Proteomes" id="UP000588112"/>
    </source>
</evidence>
<keyword evidence="5" id="KW-0804">Transcription</keyword>
<organism evidence="7 8">
    <name type="scientific">Sphaerisporangium krabiense</name>
    <dbReference type="NCBI Taxonomy" id="763782"/>
    <lineage>
        <taxon>Bacteria</taxon>
        <taxon>Bacillati</taxon>
        <taxon>Actinomycetota</taxon>
        <taxon>Actinomycetes</taxon>
        <taxon>Streptosporangiales</taxon>
        <taxon>Streptosporangiaceae</taxon>
        <taxon>Sphaerisporangium</taxon>
    </lineage>
</organism>
<gene>
    <name evidence="7" type="ORF">BJ981_001315</name>
</gene>
<dbReference type="InterPro" id="IPR013324">
    <property type="entry name" value="RNA_pol_sigma_r3/r4-like"/>
</dbReference>
<evidence type="ECO:0000256" key="5">
    <source>
        <dbReference type="ARBA" id="ARBA00023163"/>
    </source>
</evidence>
<keyword evidence="8" id="KW-1185">Reference proteome</keyword>
<protein>
    <submittedName>
        <fullName evidence="7">RNA polymerase sigma factor (Sigma-70 family)</fullName>
    </submittedName>
</protein>
<dbReference type="Gene3D" id="1.10.1740.10">
    <property type="match status" value="1"/>
</dbReference>
<evidence type="ECO:0000256" key="2">
    <source>
        <dbReference type="ARBA" id="ARBA00023015"/>
    </source>
</evidence>
<keyword evidence="2" id="KW-0805">Transcription regulation</keyword>
<dbReference type="InterPro" id="IPR007627">
    <property type="entry name" value="RNA_pol_sigma70_r2"/>
</dbReference>
<dbReference type="RefSeq" id="WP_184608978.1">
    <property type="nucleotide sequence ID" value="NZ_BOOS01000024.1"/>
</dbReference>
<dbReference type="GO" id="GO:0006352">
    <property type="term" value="P:DNA-templated transcription initiation"/>
    <property type="evidence" value="ECO:0007669"/>
    <property type="project" value="InterPro"/>
</dbReference>
<evidence type="ECO:0000313" key="7">
    <source>
        <dbReference type="EMBL" id="MBB5625616.1"/>
    </source>
</evidence>
<dbReference type="InterPro" id="IPR013325">
    <property type="entry name" value="RNA_pol_sigma_r2"/>
</dbReference>
<evidence type="ECO:0000256" key="1">
    <source>
        <dbReference type="ARBA" id="ARBA00010641"/>
    </source>
</evidence>
<dbReference type="SUPFAM" id="SSF88946">
    <property type="entry name" value="Sigma2 domain of RNA polymerase sigma factors"/>
    <property type="match status" value="1"/>
</dbReference>
<dbReference type="InterPro" id="IPR039425">
    <property type="entry name" value="RNA_pol_sigma-70-like"/>
</dbReference>
<dbReference type="GO" id="GO:0003677">
    <property type="term" value="F:DNA binding"/>
    <property type="evidence" value="ECO:0007669"/>
    <property type="project" value="UniProtKB-KW"/>
</dbReference>
<dbReference type="NCBIfam" id="TIGR02937">
    <property type="entry name" value="sigma70-ECF"/>
    <property type="match status" value="1"/>
</dbReference>
<evidence type="ECO:0000256" key="4">
    <source>
        <dbReference type="ARBA" id="ARBA00023125"/>
    </source>
</evidence>
<dbReference type="InterPro" id="IPR014284">
    <property type="entry name" value="RNA_pol_sigma-70_dom"/>
</dbReference>
<keyword evidence="4" id="KW-0238">DNA-binding</keyword>
<dbReference type="Gene3D" id="1.10.10.10">
    <property type="entry name" value="Winged helix-like DNA-binding domain superfamily/Winged helix DNA-binding domain"/>
    <property type="match status" value="1"/>
</dbReference>
<name>A0A7W8Z1C9_9ACTN</name>
<dbReference type="Pfam" id="PF04542">
    <property type="entry name" value="Sigma70_r2"/>
    <property type="match status" value="1"/>
</dbReference>
<comment type="similarity">
    <text evidence="1">Belongs to the sigma-70 factor family. ECF subfamily.</text>
</comment>
<comment type="caution">
    <text evidence="7">The sequence shown here is derived from an EMBL/GenBank/DDBJ whole genome shotgun (WGS) entry which is preliminary data.</text>
</comment>
<dbReference type="InterPro" id="IPR036388">
    <property type="entry name" value="WH-like_DNA-bd_sf"/>
</dbReference>
<dbReference type="SUPFAM" id="SSF88659">
    <property type="entry name" value="Sigma3 and sigma4 domains of RNA polymerase sigma factors"/>
    <property type="match status" value="1"/>
</dbReference>